<dbReference type="GO" id="GO:0004519">
    <property type="term" value="F:endonuclease activity"/>
    <property type="evidence" value="ECO:0007669"/>
    <property type="project" value="UniProtKB-KW"/>
</dbReference>
<evidence type="ECO:0000256" key="6">
    <source>
        <dbReference type="ARBA" id="ARBA00022759"/>
    </source>
</evidence>
<keyword evidence="8" id="KW-0040">ANK repeat</keyword>
<keyword evidence="5" id="KW-0677">Repeat</keyword>
<keyword evidence="3" id="KW-0963">Cytoplasm</keyword>
<evidence type="ECO:0000256" key="1">
    <source>
        <dbReference type="ARBA" id="ARBA00004496"/>
    </source>
</evidence>
<protein>
    <recommendedName>
        <fullName evidence="10">VLRF1 domain-containing protein</fullName>
    </recommendedName>
</protein>
<name>A0A1X7K8W3_9BACT</name>
<dbReference type="Pfam" id="PF18826">
    <property type="entry name" value="bVLRF1"/>
    <property type="match status" value="1"/>
</dbReference>
<evidence type="ECO:0000256" key="7">
    <source>
        <dbReference type="ARBA" id="ARBA00022801"/>
    </source>
</evidence>
<dbReference type="PROSITE" id="PS52044">
    <property type="entry name" value="VLRF1"/>
    <property type="match status" value="1"/>
</dbReference>
<comment type="subcellular location">
    <subcellularLocation>
        <location evidence="1">Cytoplasm</location>
    </subcellularLocation>
</comment>
<keyword evidence="12" id="KW-1185">Reference proteome</keyword>
<dbReference type="OrthoDB" id="850705at2"/>
<dbReference type="STRING" id="1028.SAMN05661096_02431"/>
<dbReference type="EMBL" id="FXAW01000005">
    <property type="protein sequence ID" value="SMG37235.1"/>
    <property type="molecule type" value="Genomic_DNA"/>
</dbReference>
<evidence type="ECO:0000256" key="5">
    <source>
        <dbReference type="ARBA" id="ARBA00022737"/>
    </source>
</evidence>
<sequence length="223" mass="26174">MTEQKVLKAYDKDQLEKLLENLELQYGSLEYDSLKHQLSFPDKQSLSIRLPFSFNYLNEKVVHSNFLIILIHSGEASLAYSEEDQIAEHKMVKAYMVRQKQGKSQIKHLKTKGKSKAGSRVRLAGTDHFFEEINEKITEWDEYHEIEKIAISCNKTLQPYFFNRPDAALLKNDSRLFKIPKHIQEANYDNLTSIHNYLISTEFKFDDSYKEFITKLISEIDNE</sequence>
<dbReference type="GO" id="GO:0016787">
    <property type="term" value="F:hydrolase activity"/>
    <property type="evidence" value="ECO:0007669"/>
    <property type="project" value="UniProtKB-KW"/>
</dbReference>
<proteinExistence type="inferred from homology"/>
<evidence type="ECO:0000256" key="8">
    <source>
        <dbReference type="ARBA" id="ARBA00023043"/>
    </source>
</evidence>
<dbReference type="InterPro" id="IPR047139">
    <property type="entry name" value="ANKZ1/VMS1"/>
</dbReference>
<evidence type="ECO:0000313" key="11">
    <source>
        <dbReference type="EMBL" id="SMG37235.1"/>
    </source>
</evidence>
<gene>
    <name evidence="11" type="ORF">SAMN05661096_02431</name>
</gene>
<organism evidence="11 12">
    <name type="scientific">Marivirga sericea</name>
    <dbReference type="NCBI Taxonomy" id="1028"/>
    <lineage>
        <taxon>Bacteria</taxon>
        <taxon>Pseudomonadati</taxon>
        <taxon>Bacteroidota</taxon>
        <taxon>Cytophagia</taxon>
        <taxon>Cytophagales</taxon>
        <taxon>Marivirgaceae</taxon>
        <taxon>Marivirga</taxon>
    </lineage>
</organism>
<dbReference type="GO" id="GO:0036503">
    <property type="term" value="P:ERAD pathway"/>
    <property type="evidence" value="ECO:0007669"/>
    <property type="project" value="TreeGrafter"/>
</dbReference>
<dbReference type="PANTHER" id="PTHR16036">
    <property type="entry name" value="ANKYRIN REPEAT AND ZINC FINGER DOMAIN-CONTAINING PROTEIN 1"/>
    <property type="match status" value="1"/>
</dbReference>
<evidence type="ECO:0000313" key="12">
    <source>
        <dbReference type="Proteomes" id="UP000193804"/>
    </source>
</evidence>
<dbReference type="AlphaFoldDB" id="A0A1X7K8W3"/>
<evidence type="ECO:0000256" key="2">
    <source>
        <dbReference type="ARBA" id="ARBA00009262"/>
    </source>
</evidence>
<keyword evidence="9" id="KW-0175">Coiled coil</keyword>
<evidence type="ECO:0000256" key="3">
    <source>
        <dbReference type="ARBA" id="ARBA00022490"/>
    </source>
</evidence>
<evidence type="ECO:0000256" key="4">
    <source>
        <dbReference type="ARBA" id="ARBA00022722"/>
    </source>
</evidence>
<accession>A0A1X7K8W3</accession>
<reference evidence="12" key="1">
    <citation type="submission" date="2017-04" db="EMBL/GenBank/DDBJ databases">
        <authorList>
            <person name="Varghese N."/>
            <person name="Submissions S."/>
        </authorList>
    </citation>
    <scope>NUCLEOTIDE SEQUENCE [LARGE SCALE GENOMIC DNA]</scope>
    <source>
        <strain evidence="12">DSM 4125</strain>
    </source>
</reference>
<keyword evidence="7" id="KW-0378">Hydrolase</keyword>
<dbReference type="Proteomes" id="UP000193804">
    <property type="component" value="Unassembled WGS sequence"/>
</dbReference>
<dbReference type="GO" id="GO:0005737">
    <property type="term" value="C:cytoplasm"/>
    <property type="evidence" value="ECO:0007669"/>
    <property type="project" value="UniProtKB-SubCell"/>
</dbReference>
<keyword evidence="4" id="KW-0540">Nuclease</keyword>
<dbReference type="PANTHER" id="PTHR16036:SF2">
    <property type="entry name" value="TRNA ENDONUCLEASE ANKZF1"/>
    <property type="match status" value="1"/>
</dbReference>
<dbReference type="InterPro" id="IPR041175">
    <property type="entry name" value="VLRF1/Vms1"/>
</dbReference>
<evidence type="ECO:0000259" key="10">
    <source>
        <dbReference type="PROSITE" id="PS52044"/>
    </source>
</evidence>
<keyword evidence="6" id="KW-0255">Endonuclease</keyword>
<dbReference type="RefSeq" id="WP_085517541.1">
    <property type="nucleotide sequence ID" value="NZ_FXAW01000005.1"/>
</dbReference>
<feature type="domain" description="VLRF1" evidence="10">
    <location>
        <begin position="62"/>
        <end position="201"/>
    </location>
</feature>
<comment type="similarity">
    <text evidence="2">Belongs to the ANKZF1/VMS1 family.</text>
</comment>
<evidence type="ECO:0000256" key="9">
    <source>
        <dbReference type="ARBA" id="ARBA00023054"/>
    </source>
</evidence>